<accession>A0A517MN87</accession>
<dbReference type="Proteomes" id="UP000320672">
    <property type="component" value="Chromosome"/>
</dbReference>
<dbReference type="GO" id="GO:0102318">
    <property type="term" value="F:2-deoxystreptamine glucosyltransferase activity"/>
    <property type="evidence" value="ECO:0007669"/>
    <property type="project" value="UniProtKB-EC"/>
</dbReference>
<keyword evidence="2 5" id="KW-0808">Transferase</keyword>
<evidence type="ECO:0000259" key="3">
    <source>
        <dbReference type="Pfam" id="PF00534"/>
    </source>
</evidence>
<evidence type="ECO:0000256" key="1">
    <source>
        <dbReference type="ARBA" id="ARBA00022676"/>
    </source>
</evidence>
<organism evidence="5 6">
    <name type="scientific">Roseimaritima multifibrata</name>
    <dbReference type="NCBI Taxonomy" id="1930274"/>
    <lineage>
        <taxon>Bacteria</taxon>
        <taxon>Pseudomonadati</taxon>
        <taxon>Planctomycetota</taxon>
        <taxon>Planctomycetia</taxon>
        <taxon>Pirellulales</taxon>
        <taxon>Pirellulaceae</taxon>
        <taxon>Roseimaritima</taxon>
    </lineage>
</organism>
<evidence type="ECO:0000256" key="2">
    <source>
        <dbReference type="ARBA" id="ARBA00022679"/>
    </source>
</evidence>
<dbReference type="InterPro" id="IPR028098">
    <property type="entry name" value="Glyco_trans_4-like_N"/>
</dbReference>
<feature type="domain" description="Glycosyl transferase family 1" evidence="3">
    <location>
        <begin position="218"/>
        <end position="369"/>
    </location>
</feature>
<evidence type="ECO:0000259" key="4">
    <source>
        <dbReference type="Pfam" id="PF13439"/>
    </source>
</evidence>
<gene>
    <name evidence="5" type="primary">kanF_2</name>
    <name evidence="5" type="ORF">FF011L_51480</name>
</gene>
<proteinExistence type="predicted"/>
<dbReference type="Pfam" id="PF00534">
    <property type="entry name" value="Glycos_transf_1"/>
    <property type="match status" value="1"/>
</dbReference>
<dbReference type="PANTHER" id="PTHR12526:SF510">
    <property type="entry name" value="D-INOSITOL 3-PHOSPHATE GLYCOSYLTRANSFERASE"/>
    <property type="match status" value="1"/>
</dbReference>
<protein>
    <submittedName>
        <fullName evidence="5">2-deoxystreptamine glucosyltransferase</fullName>
        <ecNumber evidence="5">2.4.1.284</ecNumber>
    </submittedName>
</protein>
<dbReference type="SUPFAM" id="SSF53756">
    <property type="entry name" value="UDP-Glycosyltransferase/glycogen phosphorylase"/>
    <property type="match status" value="1"/>
</dbReference>
<sequence>MTINAADSSVFNSAAQALLTSSCDRPLVIHARVISGTGGGPEKTILNSPRFLARHGYDSVCLYFRDPEDEGFSIVEQRADELEAPLIGVDDRGAADCRLLGRVRRALGNFQGRKLIWHGHDYKSNFVGLRLRKQYSMALVSTVHGWVLKTWKTPLYYSLDRWSLKRYDQVVCVSTDLHQDCQRLGLADERLHLIDNAIDLEQYQRTVSREAARTLIRAPQVKYLLGAVGRLSAEKGFDYLVESVSILRRKGIDVGVVIVGDGPSREELSAQVRELGLEDSVHFAGFVADPSKYYQAMDLYVLSSLREGLPNVLLEAMAYEIPVIATAVAGIPKLIDGVENGWLVEPGSAEKLGAAIGVAIDSASESRRRGMMGRKTIEDRFSFDSRMKEIVQVYGSLDCLTR</sequence>
<keyword evidence="1 5" id="KW-0328">Glycosyltransferase</keyword>
<evidence type="ECO:0000313" key="6">
    <source>
        <dbReference type="Proteomes" id="UP000320672"/>
    </source>
</evidence>
<feature type="domain" description="Glycosyltransferase subfamily 4-like N-terminal" evidence="4">
    <location>
        <begin position="39"/>
        <end position="202"/>
    </location>
</feature>
<dbReference type="InterPro" id="IPR001296">
    <property type="entry name" value="Glyco_trans_1"/>
</dbReference>
<dbReference type="EMBL" id="CP036262">
    <property type="protein sequence ID" value="QDS96340.1"/>
    <property type="molecule type" value="Genomic_DNA"/>
</dbReference>
<dbReference type="EC" id="2.4.1.284" evidence="5"/>
<dbReference type="PANTHER" id="PTHR12526">
    <property type="entry name" value="GLYCOSYLTRANSFERASE"/>
    <property type="match status" value="1"/>
</dbReference>
<dbReference type="AlphaFoldDB" id="A0A517MN87"/>
<evidence type="ECO:0000313" key="5">
    <source>
        <dbReference type="EMBL" id="QDS96340.1"/>
    </source>
</evidence>
<dbReference type="CDD" id="cd03811">
    <property type="entry name" value="GT4_GT28_WabH-like"/>
    <property type="match status" value="1"/>
</dbReference>
<dbReference type="Pfam" id="PF13439">
    <property type="entry name" value="Glyco_transf_4"/>
    <property type="match status" value="1"/>
</dbReference>
<name>A0A517MN87_9BACT</name>
<dbReference type="RefSeq" id="WP_246109602.1">
    <property type="nucleotide sequence ID" value="NZ_CP036262.1"/>
</dbReference>
<reference evidence="5 6" key="1">
    <citation type="submission" date="2019-02" db="EMBL/GenBank/DDBJ databases">
        <title>Deep-cultivation of Planctomycetes and their phenomic and genomic characterization uncovers novel biology.</title>
        <authorList>
            <person name="Wiegand S."/>
            <person name="Jogler M."/>
            <person name="Boedeker C."/>
            <person name="Pinto D."/>
            <person name="Vollmers J."/>
            <person name="Rivas-Marin E."/>
            <person name="Kohn T."/>
            <person name="Peeters S.H."/>
            <person name="Heuer A."/>
            <person name="Rast P."/>
            <person name="Oberbeckmann S."/>
            <person name="Bunk B."/>
            <person name="Jeske O."/>
            <person name="Meyerdierks A."/>
            <person name="Storesund J.E."/>
            <person name="Kallscheuer N."/>
            <person name="Luecker S."/>
            <person name="Lage O.M."/>
            <person name="Pohl T."/>
            <person name="Merkel B.J."/>
            <person name="Hornburger P."/>
            <person name="Mueller R.-W."/>
            <person name="Bruemmer F."/>
            <person name="Labrenz M."/>
            <person name="Spormann A.M."/>
            <person name="Op den Camp H."/>
            <person name="Overmann J."/>
            <person name="Amann R."/>
            <person name="Jetten M.S.M."/>
            <person name="Mascher T."/>
            <person name="Medema M.H."/>
            <person name="Devos D.P."/>
            <person name="Kaster A.-K."/>
            <person name="Ovreas L."/>
            <person name="Rohde M."/>
            <person name="Galperin M.Y."/>
            <person name="Jogler C."/>
        </authorList>
    </citation>
    <scope>NUCLEOTIDE SEQUENCE [LARGE SCALE GENOMIC DNA]</scope>
    <source>
        <strain evidence="5 6">FF011L</strain>
    </source>
</reference>
<keyword evidence="6" id="KW-1185">Reference proteome</keyword>
<dbReference type="Gene3D" id="3.40.50.2000">
    <property type="entry name" value="Glycogen Phosphorylase B"/>
    <property type="match status" value="2"/>
</dbReference>
<dbReference type="KEGG" id="rml:FF011L_51480"/>